<dbReference type="PANTHER" id="PTHR18956">
    <property type="entry name" value="HYALURONAN MEDIATED MOTILITY RECEPTOR"/>
    <property type="match status" value="1"/>
</dbReference>
<evidence type="ECO:0000256" key="1">
    <source>
        <dbReference type="SAM" id="Coils"/>
    </source>
</evidence>
<dbReference type="InterPro" id="IPR026203">
    <property type="entry name" value="IHABP"/>
</dbReference>
<keyword evidence="3" id="KW-1185">Reference proteome</keyword>
<dbReference type="PANTHER" id="PTHR18956:SF6">
    <property type="entry name" value="HYALURONAN MEDIATED MOTILITY RECEPTOR"/>
    <property type="match status" value="1"/>
</dbReference>
<dbReference type="Proteomes" id="UP001443563">
    <property type="component" value="Unassembled WGS sequence"/>
</dbReference>
<protein>
    <submittedName>
        <fullName evidence="2">Uncharacterized protein</fullName>
    </submittedName>
</protein>
<name>A0ABR3E984_9TRYP</name>
<feature type="coiled-coil region" evidence="1">
    <location>
        <begin position="358"/>
        <end position="434"/>
    </location>
</feature>
<feature type="coiled-coil region" evidence="1">
    <location>
        <begin position="255"/>
        <end position="282"/>
    </location>
</feature>
<feature type="non-terminal residue" evidence="2">
    <location>
        <position position="447"/>
    </location>
</feature>
<keyword evidence="1" id="KW-0175">Coiled coil</keyword>
<comment type="caution">
    <text evidence="2">The sequence shown here is derived from an EMBL/GenBank/DDBJ whole genome shotgun (WGS) entry which is preliminary data.</text>
</comment>
<gene>
    <name evidence="2" type="ORF">Q4I29_003134</name>
</gene>
<proteinExistence type="predicted"/>
<evidence type="ECO:0000313" key="3">
    <source>
        <dbReference type="Proteomes" id="UP001443563"/>
    </source>
</evidence>
<dbReference type="EMBL" id="JBAMZM010000021">
    <property type="protein sequence ID" value="KAL0506695.1"/>
    <property type="molecule type" value="Genomic_DNA"/>
</dbReference>
<reference evidence="2 3" key="1">
    <citation type="submission" date="2024-02" db="EMBL/GenBank/DDBJ databases">
        <title>FIRST GENOME SEQUENCES OF Leishmania (Viannia) shawi, Leishmania (Viannia) lindenbergi AND Leishmania (Viannia) utingensis.</title>
        <authorList>
            <person name="Resadore F."/>
            <person name="Custodio M.G.F."/>
            <person name="Boite M.C."/>
            <person name="Cupolillo E."/>
            <person name="Ferreira G.E.M."/>
        </authorList>
    </citation>
    <scope>NUCLEOTIDE SEQUENCE [LARGE SCALE GENOMIC DNA]</scope>
    <source>
        <strain evidence="2 3">MCEB/BR/1984/M8408</strain>
    </source>
</reference>
<sequence length="447" mass="49531">MYEPETLDLLSAVADFDVSKDEFVSTTASFQYTCKGAEWCAVVAAHTDAVHRLATIDITSDCGVTTGELANLTIIATEKAGLQICFQVATCGDAQREHTLRLGLEMCEFRRLKGLYHIFLAAAMAILPVDGENTKSTSHSQEDDYYPVDKVFVPTINSHSRVGEDRRQLVAEFETTLEDMQSMQFQKEQQIQHLASQLDEERRCNAQHVAELQKQLVTMRLDHTCLDNELDSISAALLETQESCNLLRQLVSENEERHRYERQKAQREHTALQEEYAALVDHYETQLRLLHNKSPEAHVPSLNTKYGVTTTVATNTNTQFDNEITTAGDVHLFTSTNHVFTPRTQATDNLNSNTYETRAAAELDAAALVEARDALEAARRRCAELDAARAEAVAALEAKSTAAEGDMAAARDAIRAAEERAVAADAERARVVAELEGKARAAEREAA</sequence>
<accession>A0ABR3E984</accession>
<evidence type="ECO:0000313" key="2">
    <source>
        <dbReference type="EMBL" id="KAL0506695.1"/>
    </source>
</evidence>
<organism evidence="2 3">
    <name type="scientific">Leishmania shawi</name>
    <dbReference type="NCBI Taxonomy" id="5680"/>
    <lineage>
        <taxon>Eukaryota</taxon>
        <taxon>Discoba</taxon>
        <taxon>Euglenozoa</taxon>
        <taxon>Kinetoplastea</taxon>
        <taxon>Metakinetoplastina</taxon>
        <taxon>Trypanosomatida</taxon>
        <taxon>Trypanosomatidae</taxon>
        <taxon>Leishmaniinae</taxon>
        <taxon>Leishmania</taxon>
        <taxon>Leishmania guyanensis species complex</taxon>
    </lineage>
</organism>